<evidence type="ECO:0000256" key="4">
    <source>
        <dbReference type="ARBA" id="ARBA00022630"/>
    </source>
</evidence>
<dbReference type="RefSeq" id="WP_163474160.1">
    <property type="nucleotide sequence ID" value="NZ_JAAGWZ010000004.1"/>
</dbReference>
<dbReference type="GO" id="GO:0016740">
    <property type="term" value="F:transferase activity"/>
    <property type="evidence" value="ECO:0007669"/>
    <property type="project" value="UniProtKB-KW"/>
</dbReference>
<keyword evidence="13" id="KW-1185">Reference proteome</keyword>
<evidence type="ECO:0000313" key="13">
    <source>
        <dbReference type="Proteomes" id="UP000479756"/>
    </source>
</evidence>
<organism evidence="12 13">
    <name type="scientific">Galbitalea soli</name>
    <dbReference type="NCBI Taxonomy" id="1268042"/>
    <lineage>
        <taxon>Bacteria</taxon>
        <taxon>Bacillati</taxon>
        <taxon>Actinomycetota</taxon>
        <taxon>Actinomycetes</taxon>
        <taxon>Micrococcales</taxon>
        <taxon>Microbacteriaceae</taxon>
        <taxon>Galbitalea</taxon>
    </lineage>
</organism>
<dbReference type="EMBL" id="JAAGWZ010000004">
    <property type="protein sequence ID" value="NEM92093.1"/>
    <property type="molecule type" value="Genomic_DNA"/>
</dbReference>
<dbReference type="SUPFAM" id="SSF143631">
    <property type="entry name" value="ApbE-like"/>
    <property type="match status" value="1"/>
</dbReference>
<comment type="caution">
    <text evidence="12">The sequence shown here is derived from an EMBL/GenBank/DDBJ whole genome shotgun (WGS) entry which is preliminary data.</text>
</comment>
<dbReference type="AlphaFoldDB" id="A0A7C9PP38"/>
<name>A0A7C9PP38_9MICO</name>
<feature type="region of interest" description="Disordered" evidence="11">
    <location>
        <begin position="238"/>
        <end position="263"/>
    </location>
</feature>
<sequence length="323" mass="33687">MSQTEDAIARSAVRAALGATGTAPRVLSERRPLMGGTAGVTLVGGDETMLDRCFELAEECERRWTRFSRDSDLSRLAWAEGGWVTVDPLTVGLIEAMQFGAALTDGDYDPTLLPDLLMAGYVASRVDPARITELPPGARSRGDLAQIGIDGDRVSLPYGMTLDAGGIGKGLAGDLIVALALRLGAWGALADLGGDIVVAGDAPTEAGWTLAVENQGDGTEPAATVALADGAIVTSSRMQRRWSTPEGERHHVIDPRTGGSASTPVRTATVIAATGARAEVLAKPAFLRDPAHYLAWLPTIGAAALLLMEDGALVASDNWGDYL</sequence>
<evidence type="ECO:0000256" key="1">
    <source>
        <dbReference type="ARBA" id="ARBA00001946"/>
    </source>
</evidence>
<evidence type="ECO:0000256" key="6">
    <source>
        <dbReference type="ARBA" id="ARBA00022723"/>
    </source>
</evidence>
<reference evidence="12 13" key="1">
    <citation type="journal article" date="2014" name="Int. J. Syst. Evol. Microbiol.">
        <title>Description of Galbitalea soli gen. nov., sp. nov., and Frondihabitans sucicola sp. nov.</title>
        <authorList>
            <person name="Kim S.J."/>
            <person name="Lim J.M."/>
            <person name="Ahn J.H."/>
            <person name="Weon H.Y."/>
            <person name="Hamada M."/>
            <person name="Suzuki K."/>
            <person name="Ahn T.Y."/>
            <person name="Kwon S.W."/>
        </authorList>
    </citation>
    <scope>NUCLEOTIDE SEQUENCE [LARGE SCALE GENOMIC DNA]</scope>
    <source>
        <strain evidence="12 13">NBRC 108727</strain>
    </source>
</reference>
<comment type="catalytic activity">
    <reaction evidence="10">
        <text>L-threonyl-[protein] + FAD = FMN-L-threonyl-[protein] + AMP + H(+)</text>
        <dbReference type="Rhea" id="RHEA:36847"/>
        <dbReference type="Rhea" id="RHEA-COMP:11060"/>
        <dbReference type="Rhea" id="RHEA-COMP:11061"/>
        <dbReference type="ChEBI" id="CHEBI:15378"/>
        <dbReference type="ChEBI" id="CHEBI:30013"/>
        <dbReference type="ChEBI" id="CHEBI:57692"/>
        <dbReference type="ChEBI" id="CHEBI:74257"/>
        <dbReference type="ChEBI" id="CHEBI:456215"/>
        <dbReference type="EC" id="2.7.1.180"/>
    </reaction>
</comment>
<dbReference type="Gene3D" id="3.10.520.10">
    <property type="entry name" value="ApbE-like domains"/>
    <property type="match status" value="1"/>
</dbReference>
<dbReference type="PANTHER" id="PTHR30040">
    <property type="entry name" value="THIAMINE BIOSYNTHESIS LIPOPROTEIN APBE"/>
    <property type="match status" value="1"/>
</dbReference>
<dbReference type="InterPro" id="IPR003374">
    <property type="entry name" value="ApbE-like_sf"/>
</dbReference>
<evidence type="ECO:0000256" key="5">
    <source>
        <dbReference type="ARBA" id="ARBA00022679"/>
    </source>
</evidence>
<dbReference type="GO" id="GO:0046872">
    <property type="term" value="F:metal ion binding"/>
    <property type="evidence" value="ECO:0007669"/>
    <property type="project" value="UniProtKB-KW"/>
</dbReference>
<evidence type="ECO:0000313" key="12">
    <source>
        <dbReference type="EMBL" id="NEM92093.1"/>
    </source>
</evidence>
<dbReference type="InterPro" id="IPR024932">
    <property type="entry name" value="ApbE"/>
</dbReference>
<evidence type="ECO:0000256" key="8">
    <source>
        <dbReference type="ARBA" id="ARBA00022842"/>
    </source>
</evidence>
<comment type="cofactor">
    <cofactor evidence="1">
        <name>Mg(2+)</name>
        <dbReference type="ChEBI" id="CHEBI:18420"/>
    </cofactor>
</comment>
<evidence type="ECO:0000256" key="9">
    <source>
        <dbReference type="ARBA" id="ARBA00031306"/>
    </source>
</evidence>
<gene>
    <name evidence="12" type="ORF">G3T37_12085</name>
</gene>
<protein>
    <recommendedName>
        <fullName evidence="3">FAD:protein FMN transferase</fullName>
        <ecNumber evidence="2">2.7.1.180</ecNumber>
    </recommendedName>
    <alternativeName>
        <fullName evidence="9">Flavin transferase</fullName>
    </alternativeName>
</protein>
<dbReference type="Proteomes" id="UP000479756">
    <property type="component" value="Unassembled WGS sequence"/>
</dbReference>
<dbReference type="EC" id="2.7.1.180" evidence="2"/>
<evidence type="ECO:0000256" key="7">
    <source>
        <dbReference type="ARBA" id="ARBA00022827"/>
    </source>
</evidence>
<accession>A0A7C9PP38</accession>
<dbReference type="Pfam" id="PF02424">
    <property type="entry name" value="ApbE"/>
    <property type="match status" value="1"/>
</dbReference>
<keyword evidence="4" id="KW-0285">Flavoprotein</keyword>
<evidence type="ECO:0000256" key="3">
    <source>
        <dbReference type="ARBA" id="ARBA00016337"/>
    </source>
</evidence>
<keyword evidence="5 12" id="KW-0808">Transferase</keyword>
<dbReference type="PANTHER" id="PTHR30040:SF2">
    <property type="entry name" value="FAD:PROTEIN FMN TRANSFERASE"/>
    <property type="match status" value="1"/>
</dbReference>
<keyword evidence="6" id="KW-0479">Metal-binding</keyword>
<keyword evidence="8" id="KW-0460">Magnesium</keyword>
<evidence type="ECO:0000256" key="2">
    <source>
        <dbReference type="ARBA" id="ARBA00011955"/>
    </source>
</evidence>
<keyword evidence="7" id="KW-0274">FAD</keyword>
<evidence type="ECO:0000256" key="10">
    <source>
        <dbReference type="ARBA" id="ARBA00048540"/>
    </source>
</evidence>
<proteinExistence type="predicted"/>
<evidence type="ECO:0000256" key="11">
    <source>
        <dbReference type="SAM" id="MobiDB-lite"/>
    </source>
</evidence>